<gene>
    <name evidence="1" type="primary">Nfu_g_1_013715</name>
</gene>
<protein>
    <submittedName>
        <fullName evidence="1">Uncharacterized protein</fullName>
    </submittedName>
</protein>
<proteinExistence type="predicted"/>
<feature type="non-terminal residue" evidence="1">
    <location>
        <position position="45"/>
    </location>
</feature>
<accession>A0A1A8IG89</accession>
<dbReference type="AlphaFoldDB" id="A0A1A8IG89"/>
<reference evidence="1" key="1">
    <citation type="submission" date="2016-05" db="EMBL/GenBank/DDBJ databases">
        <authorList>
            <person name="Lavstsen T."/>
            <person name="Jespersen J.S."/>
        </authorList>
    </citation>
    <scope>NUCLEOTIDE SEQUENCE</scope>
    <source>
        <tissue evidence="1">Brain</tissue>
    </source>
</reference>
<dbReference type="EMBL" id="HAED01009213">
    <property type="protein sequence ID" value="SBQ95425.1"/>
    <property type="molecule type" value="Transcribed_RNA"/>
</dbReference>
<name>A0A1A8IG89_NOTKU</name>
<organism evidence="1">
    <name type="scientific">Nothobranchius kuhntae</name>
    <name type="common">Beira killifish</name>
    <dbReference type="NCBI Taxonomy" id="321403"/>
    <lineage>
        <taxon>Eukaryota</taxon>
        <taxon>Metazoa</taxon>
        <taxon>Chordata</taxon>
        <taxon>Craniata</taxon>
        <taxon>Vertebrata</taxon>
        <taxon>Euteleostomi</taxon>
        <taxon>Actinopterygii</taxon>
        <taxon>Neopterygii</taxon>
        <taxon>Teleostei</taxon>
        <taxon>Neoteleostei</taxon>
        <taxon>Acanthomorphata</taxon>
        <taxon>Ovalentaria</taxon>
        <taxon>Atherinomorphae</taxon>
        <taxon>Cyprinodontiformes</taxon>
        <taxon>Nothobranchiidae</taxon>
        <taxon>Nothobranchius</taxon>
    </lineage>
</organism>
<evidence type="ECO:0000313" key="1">
    <source>
        <dbReference type="EMBL" id="SBQ95425.1"/>
    </source>
</evidence>
<reference evidence="1" key="2">
    <citation type="submission" date="2016-06" db="EMBL/GenBank/DDBJ databases">
        <title>The genome of a short-lived fish provides insights into sex chromosome evolution and the genetic control of aging.</title>
        <authorList>
            <person name="Reichwald K."/>
            <person name="Felder M."/>
            <person name="Petzold A."/>
            <person name="Koch P."/>
            <person name="Groth M."/>
            <person name="Platzer M."/>
        </authorList>
    </citation>
    <scope>NUCLEOTIDE SEQUENCE</scope>
    <source>
        <tissue evidence="1">Brain</tissue>
    </source>
</reference>
<sequence>MKPSYRNIKRFFLALKDSAGSAGLKRMFNHEDVVLMVFLSVCVCV</sequence>